<reference evidence="1 2" key="1">
    <citation type="journal article" date="2023" name="Arcadia Sci">
        <title>De novo assembly of a long-read Amblyomma americanum tick genome.</title>
        <authorList>
            <person name="Chou S."/>
            <person name="Poskanzer K.E."/>
            <person name="Rollins M."/>
            <person name="Thuy-Boun P.S."/>
        </authorList>
    </citation>
    <scope>NUCLEOTIDE SEQUENCE [LARGE SCALE GENOMIC DNA]</scope>
    <source>
        <strain evidence="1">F_SG_1</strain>
        <tissue evidence="1">Salivary glands</tissue>
    </source>
</reference>
<evidence type="ECO:0000313" key="1">
    <source>
        <dbReference type="EMBL" id="KAK8757526.1"/>
    </source>
</evidence>
<accession>A0AAQ4D4Y6</accession>
<protein>
    <submittedName>
        <fullName evidence="1">Uncharacterized protein</fullName>
    </submittedName>
</protein>
<organism evidence="1 2">
    <name type="scientific">Amblyomma americanum</name>
    <name type="common">Lone star tick</name>
    <dbReference type="NCBI Taxonomy" id="6943"/>
    <lineage>
        <taxon>Eukaryota</taxon>
        <taxon>Metazoa</taxon>
        <taxon>Ecdysozoa</taxon>
        <taxon>Arthropoda</taxon>
        <taxon>Chelicerata</taxon>
        <taxon>Arachnida</taxon>
        <taxon>Acari</taxon>
        <taxon>Parasitiformes</taxon>
        <taxon>Ixodida</taxon>
        <taxon>Ixodoidea</taxon>
        <taxon>Ixodidae</taxon>
        <taxon>Amblyomminae</taxon>
        <taxon>Amblyomma</taxon>
    </lineage>
</organism>
<keyword evidence="2" id="KW-1185">Reference proteome</keyword>
<dbReference type="Proteomes" id="UP001321473">
    <property type="component" value="Unassembled WGS sequence"/>
</dbReference>
<name>A0AAQ4D4Y6_AMBAM</name>
<proteinExistence type="predicted"/>
<sequence length="129" mass="14220">MTPAPAFEAGALRQSLDYVVRAEEGRRDGARQLDRVHETGDAQDVAHYGSAPYKTDYVHSSGHPQRSQYEEAVDKIPGTPGSLQLRKVFGEEAFHEAASQHAKKLEILPHYGAAFGAVAPRFHRCGRHV</sequence>
<dbReference type="AlphaFoldDB" id="A0AAQ4D4Y6"/>
<evidence type="ECO:0000313" key="2">
    <source>
        <dbReference type="Proteomes" id="UP001321473"/>
    </source>
</evidence>
<gene>
    <name evidence="1" type="ORF">V5799_004840</name>
</gene>
<comment type="caution">
    <text evidence="1">The sequence shown here is derived from an EMBL/GenBank/DDBJ whole genome shotgun (WGS) entry which is preliminary data.</text>
</comment>
<dbReference type="EMBL" id="JARKHS020035142">
    <property type="protein sequence ID" value="KAK8757526.1"/>
    <property type="molecule type" value="Genomic_DNA"/>
</dbReference>